<dbReference type="EMBL" id="JBHSJE010000017">
    <property type="protein sequence ID" value="MFC4983424.1"/>
    <property type="molecule type" value="Genomic_DNA"/>
</dbReference>
<protein>
    <submittedName>
        <fullName evidence="2">Uncharacterized protein</fullName>
    </submittedName>
</protein>
<organism evidence="2 3">
    <name type="scientific">Streptomyces atroolivaceus</name>
    <dbReference type="NCBI Taxonomy" id="66869"/>
    <lineage>
        <taxon>Bacteria</taxon>
        <taxon>Bacillati</taxon>
        <taxon>Actinomycetota</taxon>
        <taxon>Actinomycetes</taxon>
        <taxon>Kitasatosporales</taxon>
        <taxon>Streptomycetaceae</taxon>
        <taxon>Streptomyces</taxon>
    </lineage>
</organism>
<reference evidence="3" key="1">
    <citation type="journal article" date="2019" name="Int. J. Syst. Evol. Microbiol.">
        <title>The Global Catalogue of Microorganisms (GCM) 10K type strain sequencing project: providing services to taxonomists for standard genome sequencing and annotation.</title>
        <authorList>
            <consortium name="The Broad Institute Genomics Platform"/>
            <consortium name="The Broad Institute Genome Sequencing Center for Infectious Disease"/>
            <person name="Wu L."/>
            <person name="Ma J."/>
        </authorList>
    </citation>
    <scope>NUCLEOTIDE SEQUENCE [LARGE SCALE GENOMIC DNA]</scope>
    <source>
        <strain evidence="3">ICMP 257</strain>
    </source>
</reference>
<keyword evidence="1" id="KW-0812">Transmembrane</keyword>
<dbReference type="GeneID" id="96256712"/>
<evidence type="ECO:0000313" key="3">
    <source>
        <dbReference type="Proteomes" id="UP001595908"/>
    </source>
</evidence>
<feature type="transmembrane region" description="Helical" evidence="1">
    <location>
        <begin position="28"/>
        <end position="51"/>
    </location>
</feature>
<dbReference type="Proteomes" id="UP001595908">
    <property type="component" value="Unassembled WGS sequence"/>
</dbReference>
<proteinExistence type="predicted"/>
<keyword evidence="3" id="KW-1185">Reference proteome</keyword>
<gene>
    <name evidence="2" type="ORF">ACFPL4_34690</name>
</gene>
<evidence type="ECO:0000256" key="1">
    <source>
        <dbReference type="SAM" id="Phobius"/>
    </source>
</evidence>
<sequence>MLAIAAAVLFATAVLINVADMTANEVLASANAMLLGLGLLALHAAGIGSGWRAGRR</sequence>
<keyword evidence="1" id="KW-1133">Transmembrane helix</keyword>
<comment type="caution">
    <text evidence="2">The sequence shown here is derived from an EMBL/GenBank/DDBJ whole genome shotgun (WGS) entry which is preliminary data.</text>
</comment>
<name>A0ABV9VK22_STRAZ</name>
<evidence type="ECO:0000313" key="2">
    <source>
        <dbReference type="EMBL" id="MFC4983424.1"/>
    </source>
</evidence>
<dbReference type="RefSeq" id="WP_167748687.1">
    <property type="nucleotide sequence ID" value="NZ_CAKMXI010000009.1"/>
</dbReference>
<keyword evidence="1" id="KW-0472">Membrane</keyword>
<accession>A0ABV9VK22</accession>